<proteinExistence type="predicted"/>
<organism evidence="1 2">
    <name type="scientific">Phytophthora nicotianae (strain INRA-310)</name>
    <name type="common">Phytophthora parasitica</name>
    <dbReference type="NCBI Taxonomy" id="761204"/>
    <lineage>
        <taxon>Eukaryota</taxon>
        <taxon>Sar</taxon>
        <taxon>Stramenopiles</taxon>
        <taxon>Oomycota</taxon>
        <taxon>Peronosporomycetes</taxon>
        <taxon>Peronosporales</taxon>
        <taxon>Peronosporaceae</taxon>
        <taxon>Phytophthora</taxon>
    </lineage>
</organism>
<reference evidence="2" key="1">
    <citation type="submission" date="2011-12" db="EMBL/GenBank/DDBJ databases">
        <authorList>
            <consortium name="The Broad Institute Genome Sequencing Platform"/>
            <person name="Russ C."/>
            <person name="Tyler B."/>
            <person name="Panabieres F."/>
            <person name="Shan W."/>
            <person name="Tripathy S."/>
            <person name="Grunwald N."/>
            <person name="Machado M."/>
            <person name="Young S.K."/>
            <person name="Zeng Q."/>
            <person name="Gargeya S."/>
            <person name="Fitzgerald M."/>
            <person name="Haas B."/>
            <person name="Abouelleil A."/>
            <person name="Alvarado L."/>
            <person name="Arachchi H.M."/>
            <person name="Berlin A."/>
            <person name="Chapman S.B."/>
            <person name="Gearin G."/>
            <person name="Goldberg J."/>
            <person name="Griggs A."/>
            <person name="Gujja S."/>
            <person name="Hansen M."/>
            <person name="Heiman D."/>
            <person name="Howarth C."/>
            <person name="Larimer J."/>
            <person name="Lui A."/>
            <person name="MacDonald P.J.P."/>
            <person name="McCowen C."/>
            <person name="Montmayeur A."/>
            <person name="Murphy C."/>
            <person name="Neiman D."/>
            <person name="Pearson M."/>
            <person name="Priest M."/>
            <person name="Roberts A."/>
            <person name="Saif S."/>
            <person name="Shea T."/>
            <person name="Sisk P."/>
            <person name="Stolte C."/>
            <person name="Sykes S."/>
            <person name="Wortman J."/>
            <person name="Nusbaum C."/>
            <person name="Birren B."/>
        </authorList>
    </citation>
    <scope>NUCLEOTIDE SEQUENCE [LARGE SCALE GENOMIC DNA]</scope>
    <source>
        <strain evidence="2">INRA-310</strain>
    </source>
</reference>
<dbReference type="Proteomes" id="UP000018817">
    <property type="component" value="Unassembled WGS sequence"/>
</dbReference>
<dbReference type="RefSeq" id="XP_008896612.1">
    <property type="nucleotide sequence ID" value="XM_008898364.1"/>
</dbReference>
<protein>
    <recommendedName>
        <fullName evidence="3">SWIM-type domain-containing protein</fullName>
    </recommendedName>
</protein>
<dbReference type="EMBL" id="KI669566">
    <property type="protein sequence ID" value="ETN18444.1"/>
    <property type="molecule type" value="Genomic_DNA"/>
</dbReference>
<name>W2R166_PHYN3</name>
<dbReference type="GeneID" id="20190155"/>
<evidence type="ECO:0008006" key="3">
    <source>
        <dbReference type="Google" id="ProtNLM"/>
    </source>
</evidence>
<evidence type="ECO:0000313" key="1">
    <source>
        <dbReference type="EMBL" id="ETN18444.1"/>
    </source>
</evidence>
<dbReference type="VEuPathDB" id="FungiDB:PPTG_21556"/>
<reference evidence="1 2" key="2">
    <citation type="submission" date="2013-11" db="EMBL/GenBank/DDBJ databases">
        <title>The Genome Sequence of Phytophthora parasitica INRA-310.</title>
        <authorList>
            <consortium name="The Broad Institute Genomics Platform"/>
            <person name="Russ C."/>
            <person name="Tyler B."/>
            <person name="Panabieres F."/>
            <person name="Shan W."/>
            <person name="Tripathy S."/>
            <person name="Grunwald N."/>
            <person name="Machado M."/>
            <person name="Johnson C.S."/>
            <person name="Arredondo F."/>
            <person name="Hong C."/>
            <person name="Coffey M."/>
            <person name="Young S.K."/>
            <person name="Zeng Q."/>
            <person name="Gargeya S."/>
            <person name="Fitzgerald M."/>
            <person name="Abouelleil A."/>
            <person name="Alvarado L."/>
            <person name="Chapman S.B."/>
            <person name="Gainer-Dewar J."/>
            <person name="Goldberg J."/>
            <person name="Griggs A."/>
            <person name="Gujja S."/>
            <person name="Hansen M."/>
            <person name="Howarth C."/>
            <person name="Imamovic A."/>
            <person name="Ireland A."/>
            <person name="Larimer J."/>
            <person name="McCowan C."/>
            <person name="Murphy C."/>
            <person name="Pearson M."/>
            <person name="Poon T.W."/>
            <person name="Priest M."/>
            <person name="Roberts A."/>
            <person name="Saif S."/>
            <person name="Shea T."/>
            <person name="Sykes S."/>
            <person name="Wortman J."/>
            <person name="Nusbaum C."/>
            <person name="Birren B."/>
        </authorList>
    </citation>
    <scope>NUCLEOTIDE SEQUENCE [LARGE SCALE GENOMIC DNA]</scope>
    <source>
        <strain evidence="1 2">INRA-310</strain>
    </source>
</reference>
<dbReference type="AlphaFoldDB" id="W2R166"/>
<sequence>MEVQGQPWGGWPVDITSRWCPCNYCYAFGVCVHVVYALKATDHVDNSGRNILVNRSKRKRGDGASGGRPLSVGTALTFRGSSTSCTQTPDGVASLVRVMVLRPALLARALEPGLVPVISPPVFTSAIIRTSTFTLALFCTSMKAALGLQEWLMNRVVKPHSSTSMYTYLFLRDLPFKSIVYPVLCWSLCPGTPSI</sequence>
<gene>
    <name evidence="1" type="ORF">PPTG_21556</name>
</gene>
<evidence type="ECO:0000313" key="2">
    <source>
        <dbReference type="Proteomes" id="UP000018817"/>
    </source>
</evidence>
<accession>W2R166</accession>